<name>A0A9X2GR23_9ACTN</name>
<proteinExistence type="predicted"/>
<feature type="signal peptide" evidence="2">
    <location>
        <begin position="1"/>
        <end position="32"/>
    </location>
</feature>
<gene>
    <name evidence="3" type="ORF">HD597_010641</name>
</gene>
<keyword evidence="2" id="KW-0732">Signal</keyword>
<dbReference type="RefSeq" id="WP_253755350.1">
    <property type="nucleotide sequence ID" value="NZ_BAABKA010000006.1"/>
</dbReference>
<reference evidence="3" key="1">
    <citation type="submission" date="2022-06" db="EMBL/GenBank/DDBJ databases">
        <title>Sequencing the genomes of 1000 actinobacteria strains.</title>
        <authorList>
            <person name="Klenk H.-P."/>
        </authorList>
    </citation>
    <scope>NUCLEOTIDE SEQUENCE</scope>
    <source>
        <strain evidence="3">DSM 46694</strain>
    </source>
</reference>
<organism evidence="3 4">
    <name type="scientific">Nonomuraea thailandensis</name>
    <dbReference type="NCBI Taxonomy" id="1188745"/>
    <lineage>
        <taxon>Bacteria</taxon>
        <taxon>Bacillati</taxon>
        <taxon>Actinomycetota</taxon>
        <taxon>Actinomycetes</taxon>
        <taxon>Streptosporangiales</taxon>
        <taxon>Streptosporangiaceae</taxon>
        <taxon>Nonomuraea</taxon>
    </lineage>
</organism>
<evidence type="ECO:0000313" key="4">
    <source>
        <dbReference type="Proteomes" id="UP001139648"/>
    </source>
</evidence>
<accession>A0A9X2GR23</accession>
<protein>
    <submittedName>
        <fullName evidence="3">Uncharacterized protein</fullName>
    </submittedName>
</protein>
<feature type="compositionally biased region" description="Gly residues" evidence="1">
    <location>
        <begin position="102"/>
        <end position="116"/>
    </location>
</feature>
<feature type="compositionally biased region" description="Polar residues" evidence="1">
    <location>
        <begin position="124"/>
        <end position="134"/>
    </location>
</feature>
<evidence type="ECO:0000256" key="2">
    <source>
        <dbReference type="SAM" id="SignalP"/>
    </source>
</evidence>
<keyword evidence="4" id="KW-1185">Reference proteome</keyword>
<feature type="compositionally biased region" description="Gly residues" evidence="1">
    <location>
        <begin position="77"/>
        <end position="88"/>
    </location>
</feature>
<comment type="caution">
    <text evidence="3">The sequence shown here is derived from an EMBL/GenBank/DDBJ whole genome shotgun (WGS) entry which is preliminary data.</text>
</comment>
<evidence type="ECO:0000313" key="3">
    <source>
        <dbReference type="EMBL" id="MCP2363621.1"/>
    </source>
</evidence>
<dbReference type="Proteomes" id="UP001139648">
    <property type="component" value="Unassembled WGS sequence"/>
</dbReference>
<dbReference type="EMBL" id="JAMZEB010000002">
    <property type="protein sequence ID" value="MCP2363621.1"/>
    <property type="molecule type" value="Genomic_DNA"/>
</dbReference>
<evidence type="ECO:0000256" key="1">
    <source>
        <dbReference type="SAM" id="MobiDB-lite"/>
    </source>
</evidence>
<feature type="region of interest" description="Disordered" evidence="1">
    <location>
        <begin position="36"/>
        <end position="160"/>
    </location>
</feature>
<feature type="compositionally biased region" description="Gly residues" evidence="1">
    <location>
        <begin position="52"/>
        <end position="63"/>
    </location>
</feature>
<feature type="chain" id="PRO_5040976496" evidence="2">
    <location>
        <begin position="33"/>
        <end position="189"/>
    </location>
</feature>
<sequence length="189" mass="18301">MAQALRRALLALAITLGPGVAATLVTTSPAQAVTVTSIQTTADDDDDDDGGAPRGGVDTGVGGSVARDDDDDDDGGAPRGGVDTGVGGSVARDDDDDDDGGAPRGGVETGMGGTAGKGAVEDSTAVTGSAQSESARAGLDAVNVSNSRAGEPAGDDDSRSVPLVPLSLAGAALLGVGAYWVRRAFFAGS</sequence>
<dbReference type="AlphaFoldDB" id="A0A9X2GR23"/>